<accession>A0AA49Q698</accession>
<dbReference type="Proteomes" id="UP001229955">
    <property type="component" value="Chromosome"/>
</dbReference>
<keyword evidence="4" id="KW-1185">Reference proteome</keyword>
<evidence type="ECO:0000313" key="4">
    <source>
        <dbReference type="Proteomes" id="UP001229955"/>
    </source>
</evidence>
<dbReference type="RefSeq" id="WP_367885782.1">
    <property type="nucleotide sequence ID" value="NZ_CP130612.1"/>
</dbReference>
<dbReference type="SUPFAM" id="SSF75011">
    <property type="entry name" value="3-carboxy-cis,cis-mucoante lactonizing enzyme"/>
    <property type="match status" value="1"/>
</dbReference>
<proteinExistence type="inferred from homology"/>
<evidence type="ECO:0000313" key="2">
    <source>
        <dbReference type="EMBL" id="WKW12915.1"/>
    </source>
</evidence>
<dbReference type="InterPro" id="IPR008826">
    <property type="entry name" value="Se-bd"/>
</dbReference>
<dbReference type="AlphaFoldDB" id="A0AA49Q698"/>
<reference evidence="2" key="1">
    <citation type="submission" date="2023-07" db="EMBL/GenBank/DDBJ databases">
        <authorList>
            <person name="Haufschild T."/>
            <person name="Kallscheuer N."/>
            <person name="Hammer J."/>
            <person name="Kohn T."/>
            <person name="Kabuu M."/>
            <person name="Jogler M."/>
            <person name="Wohfarth N."/>
            <person name="Heuer A."/>
            <person name="Rohde M."/>
            <person name="van Teeseling M.C.F."/>
            <person name="Jogler C."/>
        </authorList>
    </citation>
    <scope>NUCLEOTIDE SEQUENCE</scope>
    <source>
        <strain evidence="2">Strain 138</strain>
        <strain evidence="3">Strain 318</strain>
    </source>
</reference>
<evidence type="ECO:0000256" key="1">
    <source>
        <dbReference type="ARBA" id="ARBA00005606"/>
    </source>
</evidence>
<evidence type="ECO:0008006" key="5">
    <source>
        <dbReference type="Google" id="ProtNLM"/>
    </source>
</evidence>
<name>A0AA49Q698_9BACT</name>
<sequence>MPRPLRDSLLVLAASLAVGCSGPSGPTQVVYAWTAGADSSAADFLAVVDVDSGSPTYGEVLQRVEVPGRGNRPHHSEHELAGDGRLFVNGFASGQSWVFDVSDRTQPRIVTQFGDMAGYSHPHSFIRLPNGNVLGTFQMQHLNKGMRPGGLVELTPDGAVVRASAPQPSSVTAATRVYSGAVVEALDRIVTTTTDMDGDDPASRQVQVWRLSDLTLLHTITLADGPRGGEGMYTAEPRLLGDGRTVLVSTFACGLYLMQGLESERPSAELVASFPEKDRTNCAIPAVVGDYYLVTVPAYSAVVALDISNPGAPREVSRAVFDSTDVPHWLSVSPDRRRVVVTGYATMQTRVELLSFDPATGALGKQRTIADVGGIPHGAVFSRP</sequence>
<protein>
    <recommendedName>
        <fullName evidence="5">Lipoprotein</fullName>
    </recommendedName>
</protein>
<dbReference type="GO" id="GO:0008430">
    <property type="term" value="F:selenium binding"/>
    <property type="evidence" value="ECO:0007669"/>
    <property type="project" value="InterPro"/>
</dbReference>
<dbReference type="EMBL" id="CP130612">
    <property type="protein sequence ID" value="WKW12915.1"/>
    <property type="molecule type" value="Genomic_DNA"/>
</dbReference>
<dbReference type="PROSITE" id="PS51257">
    <property type="entry name" value="PROKAR_LIPOPROTEIN"/>
    <property type="match status" value="1"/>
</dbReference>
<comment type="similarity">
    <text evidence="1">Belongs to the selenium-binding protein family.</text>
</comment>
<dbReference type="EMBL" id="CP130613">
    <property type="protein sequence ID" value="WKW15822.1"/>
    <property type="molecule type" value="Genomic_DNA"/>
</dbReference>
<accession>A0AA49Q879</accession>
<organism evidence="2">
    <name type="scientific">Pseudogemmatithrix spongiicola</name>
    <dbReference type="NCBI Taxonomy" id="3062599"/>
    <lineage>
        <taxon>Bacteria</taxon>
        <taxon>Pseudomonadati</taxon>
        <taxon>Gemmatimonadota</taxon>
        <taxon>Gemmatimonadia</taxon>
        <taxon>Gemmatimonadales</taxon>
        <taxon>Gemmatimonadaceae</taxon>
        <taxon>Pseudogemmatithrix</taxon>
    </lineage>
</organism>
<gene>
    <name evidence="2" type="ORF">Strain138_002226</name>
    <name evidence="3" type="ORF">Strain318_002225</name>
</gene>
<dbReference type="Pfam" id="PF05694">
    <property type="entry name" value="SBP56"/>
    <property type="match status" value="1"/>
</dbReference>
<evidence type="ECO:0000313" key="3">
    <source>
        <dbReference type="EMBL" id="WKW15822.1"/>
    </source>
</evidence>
<dbReference type="KEGG" id="pspc:Strain318_002225"/>